<dbReference type="RefSeq" id="WP_013597436.1">
    <property type="nucleotide sequence ID" value="NC_015144.1"/>
</dbReference>
<dbReference type="NCBIfam" id="TIGR04183">
    <property type="entry name" value="Por_Secre_tail"/>
    <property type="match status" value="1"/>
</dbReference>
<reference evidence="2 3" key="1">
    <citation type="journal article" date="2011" name="Stand. Genomic Sci.">
        <title>Complete genome sequence of Weeksella virosa type strain (9751).</title>
        <authorList>
            <person name="Lang E."/>
            <person name="Teshima H."/>
            <person name="Lucas S."/>
            <person name="Lapidus A."/>
            <person name="Hammon N."/>
            <person name="Deshpande S."/>
            <person name="Nolan M."/>
            <person name="Cheng J.F."/>
            <person name="Pitluck S."/>
            <person name="Liolios K."/>
            <person name="Pagani I."/>
            <person name="Mikhailova N."/>
            <person name="Ivanova N."/>
            <person name="Mavromatis K."/>
            <person name="Pati A."/>
            <person name="Tapia R."/>
            <person name="Han C."/>
            <person name="Goodwin L."/>
            <person name="Chen A."/>
            <person name="Palaniappan K."/>
            <person name="Land M."/>
            <person name="Hauser L."/>
            <person name="Chang Y.J."/>
            <person name="Jeffries C.D."/>
            <person name="Brambilla E.M."/>
            <person name="Kopitz M."/>
            <person name="Rohde M."/>
            <person name="Goker M."/>
            <person name="Tindall B.J."/>
            <person name="Detter J.C."/>
            <person name="Woyke T."/>
            <person name="Bristow J."/>
            <person name="Eisen J.A."/>
            <person name="Markowitz V."/>
            <person name="Hugenholtz P."/>
            <person name="Klenk H.P."/>
            <person name="Kyrpides N.C."/>
        </authorList>
    </citation>
    <scope>NUCLEOTIDE SEQUENCE [LARGE SCALE GENOMIC DNA]</scope>
    <source>
        <strain evidence="3">ATCC 43766 / DSM 16922 / JCM 21250 / NBRC 16016 / NCTC 11634 / CL345/78</strain>
    </source>
</reference>
<evidence type="ECO:0008006" key="4">
    <source>
        <dbReference type="Google" id="ProtNLM"/>
    </source>
</evidence>
<keyword evidence="1" id="KW-0732">Signal</keyword>
<accession>F0NY53</accession>
<dbReference type="InterPro" id="IPR026444">
    <property type="entry name" value="Secre_tail"/>
</dbReference>
<evidence type="ECO:0000256" key="1">
    <source>
        <dbReference type="ARBA" id="ARBA00022729"/>
    </source>
</evidence>
<dbReference type="KEGG" id="wvi:Weevi_0323"/>
<reference evidence="3" key="2">
    <citation type="journal article" date="2011" name="Stand. Genomic Sci.">
        <title>Complete genome sequence of Weeksella virosa type strain (9751T).</title>
        <authorList>
            <person name="Lang E."/>
            <person name="Teshima H."/>
            <person name="Lucas S."/>
            <person name="Lapidus A."/>
            <person name="Hammon N."/>
            <person name="Deshpande S."/>
            <person name="Nolan M."/>
            <person name="Cheng J."/>
            <person name="Pitluck S."/>
            <person name="Liolios K."/>
            <person name="Pagani I."/>
            <person name="Mikhailova N."/>
            <person name="Ivanova N."/>
            <person name="Mavromatis K."/>
            <person name="Pati A."/>
            <person name="Tapia R."/>
            <person name="Han C."/>
            <person name="Goodwin L."/>
            <person name="Chen A."/>
            <person name="Palaniappan K."/>
            <person name="Land M."/>
            <person name="Hauser L."/>
            <person name="Chang Y."/>
            <person name="Jeffries C."/>
            <person name="Brambilla E."/>
            <person name="Kopitz M."/>
            <person name="Rohde M."/>
            <person name="Goker M."/>
            <person name="Tindall B."/>
            <person name="Detter J."/>
            <person name="Woyke T."/>
            <person name="Bristow J."/>
            <person name="Eisen J."/>
            <person name="Markowitz V."/>
            <person name="Hugenholtz P."/>
            <person name="Klenk H."/>
            <person name="Kyrpides N."/>
        </authorList>
    </citation>
    <scope>NUCLEOTIDE SEQUENCE [LARGE SCALE GENOMIC DNA]</scope>
    <source>
        <strain evidence="3">ATCC 43766 / DSM 16922 / JCM 21250 / NBRC 16016 / NCTC 11634 / CL345/78</strain>
    </source>
</reference>
<gene>
    <name evidence="2" type="ordered locus">Weevi_0323</name>
</gene>
<sequence>MQSGFVDGECSLAENIYFEGYYLDNFFKVGILDEFYDYEYEINPIDNGLQLILTNVDGNKAYYKNYHLSTQDLDDLNDKFLTTIQDNWLYVKIINSTFNPKTISIYDLKGRLILRSEIINEKVFIGQIPKSIYIVQIEDINGNFHTKKSNKKVIKK</sequence>
<evidence type="ECO:0000313" key="2">
    <source>
        <dbReference type="EMBL" id="ADX67044.1"/>
    </source>
</evidence>
<organism evidence="2 3">
    <name type="scientific">Weeksella virosa (strain ATCC 43766 / DSM 16922 / JCM 21250 / CCUG 30538 / CDC 9751 / IAM 14551 / NBRC 16016 / NCTC 11634 / CL345/78)</name>
    <dbReference type="NCBI Taxonomy" id="865938"/>
    <lineage>
        <taxon>Bacteria</taxon>
        <taxon>Pseudomonadati</taxon>
        <taxon>Bacteroidota</taxon>
        <taxon>Flavobacteriia</taxon>
        <taxon>Flavobacteriales</taxon>
        <taxon>Weeksellaceae</taxon>
        <taxon>Weeksella</taxon>
    </lineage>
</organism>
<dbReference type="AlphaFoldDB" id="F0NY53"/>
<dbReference type="Proteomes" id="UP000008641">
    <property type="component" value="Chromosome"/>
</dbReference>
<protein>
    <recommendedName>
        <fullName evidence="4">Secretion system C-terminal sorting domain-containing protein</fullName>
    </recommendedName>
</protein>
<proteinExistence type="predicted"/>
<dbReference type="EMBL" id="CP002455">
    <property type="protein sequence ID" value="ADX67044.1"/>
    <property type="molecule type" value="Genomic_DNA"/>
</dbReference>
<keyword evidence="3" id="KW-1185">Reference proteome</keyword>
<dbReference type="HOGENOM" id="CLU_1685855_0_0_10"/>
<name>F0NY53_WEEVC</name>
<evidence type="ECO:0000313" key="3">
    <source>
        <dbReference type="Proteomes" id="UP000008641"/>
    </source>
</evidence>